<accession>A0A3M7RGB5</accession>
<name>A0A3M7RGB5_BRAPC</name>
<dbReference type="AlphaFoldDB" id="A0A3M7RGB5"/>
<gene>
    <name evidence="1" type="ORF">BpHYR1_009991</name>
</gene>
<dbReference type="Proteomes" id="UP000276133">
    <property type="component" value="Unassembled WGS sequence"/>
</dbReference>
<comment type="caution">
    <text evidence="1">The sequence shown here is derived from an EMBL/GenBank/DDBJ whole genome shotgun (WGS) entry which is preliminary data.</text>
</comment>
<proteinExistence type="predicted"/>
<protein>
    <submittedName>
        <fullName evidence="1">Uncharacterized protein</fullName>
    </submittedName>
</protein>
<dbReference type="EMBL" id="REGN01003427">
    <property type="protein sequence ID" value="RNA22592.1"/>
    <property type="molecule type" value="Genomic_DNA"/>
</dbReference>
<sequence length="79" mass="9304">MIRPVTFFLNDCLDYLMTNMSFTFKWHNLLIFLMKKNIIKFNDSLLATKKLCFSIIQSQKSSDGIKISNILNFSYLTLK</sequence>
<organism evidence="1 2">
    <name type="scientific">Brachionus plicatilis</name>
    <name type="common">Marine rotifer</name>
    <name type="synonym">Brachionus muelleri</name>
    <dbReference type="NCBI Taxonomy" id="10195"/>
    <lineage>
        <taxon>Eukaryota</taxon>
        <taxon>Metazoa</taxon>
        <taxon>Spiralia</taxon>
        <taxon>Gnathifera</taxon>
        <taxon>Rotifera</taxon>
        <taxon>Eurotatoria</taxon>
        <taxon>Monogononta</taxon>
        <taxon>Pseudotrocha</taxon>
        <taxon>Ploima</taxon>
        <taxon>Brachionidae</taxon>
        <taxon>Brachionus</taxon>
    </lineage>
</organism>
<reference evidence="1 2" key="1">
    <citation type="journal article" date="2018" name="Sci. Rep.">
        <title>Genomic signatures of local adaptation to the degree of environmental predictability in rotifers.</title>
        <authorList>
            <person name="Franch-Gras L."/>
            <person name="Hahn C."/>
            <person name="Garcia-Roger E.M."/>
            <person name="Carmona M.J."/>
            <person name="Serra M."/>
            <person name="Gomez A."/>
        </authorList>
    </citation>
    <scope>NUCLEOTIDE SEQUENCE [LARGE SCALE GENOMIC DNA]</scope>
    <source>
        <strain evidence="1">HYR1</strain>
    </source>
</reference>
<evidence type="ECO:0000313" key="1">
    <source>
        <dbReference type="EMBL" id="RNA22592.1"/>
    </source>
</evidence>
<keyword evidence="2" id="KW-1185">Reference proteome</keyword>
<evidence type="ECO:0000313" key="2">
    <source>
        <dbReference type="Proteomes" id="UP000276133"/>
    </source>
</evidence>